<comment type="catalytic activity">
    <reaction evidence="9">
        <text>adenosine + phosphate = alpha-D-ribose 1-phosphate + adenine</text>
        <dbReference type="Rhea" id="RHEA:27642"/>
        <dbReference type="ChEBI" id="CHEBI:16335"/>
        <dbReference type="ChEBI" id="CHEBI:16708"/>
        <dbReference type="ChEBI" id="CHEBI:43474"/>
        <dbReference type="ChEBI" id="CHEBI:57720"/>
        <dbReference type="EC" id="2.4.2.1"/>
    </reaction>
    <physiologicalReaction direction="left-to-right" evidence="9">
        <dbReference type="Rhea" id="RHEA:27643"/>
    </physiologicalReaction>
</comment>
<dbReference type="SUPFAM" id="SSF64438">
    <property type="entry name" value="CNF1/YfiH-like putative cysteine hydrolases"/>
    <property type="match status" value="1"/>
</dbReference>
<proteinExistence type="inferred from homology"/>
<evidence type="ECO:0000313" key="12">
    <source>
        <dbReference type="EMBL" id="MBC5721294.1"/>
    </source>
</evidence>
<evidence type="ECO:0000313" key="13">
    <source>
        <dbReference type="Proteomes" id="UP000628736"/>
    </source>
</evidence>
<dbReference type="Proteomes" id="UP000628736">
    <property type="component" value="Unassembled WGS sequence"/>
</dbReference>
<comment type="similarity">
    <text evidence="3 11">Belongs to the purine nucleoside phosphorylase YfiH/LACC1 family.</text>
</comment>
<dbReference type="PANTHER" id="PTHR30616:SF2">
    <property type="entry name" value="PURINE NUCLEOSIDE PHOSPHORYLASE LACC1"/>
    <property type="match status" value="1"/>
</dbReference>
<dbReference type="InterPro" id="IPR011324">
    <property type="entry name" value="Cytotoxic_necrot_fac-like_cat"/>
</dbReference>
<protein>
    <recommendedName>
        <fullName evidence="11">Purine nucleoside phosphorylase</fullName>
    </recommendedName>
</protein>
<evidence type="ECO:0000256" key="3">
    <source>
        <dbReference type="ARBA" id="ARBA00007353"/>
    </source>
</evidence>
<evidence type="ECO:0000256" key="9">
    <source>
        <dbReference type="ARBA" id="ARBA00048968"/>
    </source>
</evidence>
<accession>A0A8J6J0D7</accession>
<keyword evidence="6" id="KW-0378">Hydrolase</keyword>
<dbReference type="AlphaFoldDB" id="A0A8J6J0D7"/>
<dbReference type="CDD" id="cd16833">
    <property type="entry name" value="YfiH"/>
    <property type="match status" value="1"/>
</dbReference>
<dbReference type="GO" id="GO:0017061">
    <property type="term" value="F:S-methyl-5-thioadenosine phosphorylase activity"/>
    <property type="evidence" value="ECO:0007669"/>
    <property type="project" value="UniProtKB-EC"/>
</dbReference>
<keyword evidence="13" id="KW-1185">Reference proteome</keyword>
<gene>
    <name evidence="12" type="primary">pgeF</name>
    <name evidence="12" type="ORF">H8S11_00420</name>
</gene>
<dbReference type="GO" id="GO:0016787">
    <property type="term" value="F:hydrolase activity"/>
    <property type="evidence" value="ECO:0007669"/>
    <property type="project" value="UniProtKB-KW"/>
</dbReference>
<evidence type="ECO:0000256" key="1">
    <source>
        <dbReference type="ARBA" id="ARBA00000553"/>
    </source>
</evidence>
<evidence type="ECO:0000256" key="8">
    <source>
        <dbReference type="ARBA" id="ARBA00047989"/>
    </source>
</evidence>
<comment type="catalytic activity">
    <reaction evidence="8">
        <text>adenosine + H2O + H(+) = inosine + NH4(+)</text>
        <dbReference type="Rhea" id="RHEA:24408"/>
        <dbReference type="ChEBI" id="CHEBI:15377"/>
        <dbReference type="ChEBI" id="CHEBI:15378"/>
        <dbReference type="ChEBI" id="CHEBI:16335"/>
        <dbReference type="ChEBI" id="CHEBI:17596"/>
        <dbReference type="ChEBI" id="CHEBI:28938"/>
        <dbReference type="EC" id="3.5.4.4"/>
    </reaction>
    <physiologicalReaction direction="left-to-right" evidence="8">
        <dbReference type="Rhea" id="RHEA:24409"/>
    </physiologicalReaction>
</comment>
<evidence type="ECO:0000256" key="6">
    <source>
        <dbReference type="ARBA" id="ARBA00022801"/>
    </source>
</evidence>
<evidence type="ECO:0000256" key="7">
    <source>
        <dbReference type="ARBA" id="ARBA00022833"/>
    </source>
</evidence>
<evidence type="ECO:0000256" key="2">
    <source>
        <dbReference type="ARBA" id="ARBA00003215"/>
    </source>
</evidence>
<comment type="catalytic activity">
    <reaction evidence="1">
        <text>inosine + phosphate = alpha-D-ribose 1-phosphate + hypoxanthine</text>
        <dbReference type="Rhea" id="RHEA:27646"/>
        <dbReference type="ChEBI" id="CHEBI:17368"/>
        <dbReference type="ChEBI" id="CHEBI:17596"/>
        <dbReference type="ChEBI" id="CHEBI:43474"/>
        <dbReference type="ChEBI" id="CHEBI:57720"/>
        <dbReference type="EC" id="2.4.2.1"/>
    </reaction>
    <physiologicalReaction direction="left-to-right" evidence="1">
        <dbReference type="Rhea" id="RHEA:27647"/>
    </physiologicalReaction>
</comment>
<dbReference type="InterPro" id="IPR038371">
    <property type="entry name" value="Cu_polyphenol_OxRdtase_sf"/>
</dbReference>
<evidence type="ECO:0000256" key="11">
    <source>
        <dbReference type="RuleBase" id="RU361274"/>
    </source>
</evidence>
<keyword evidence="4" id="KW-0808">Transferase</keyword>
<evidence type="ECO:0000256" key="5">
    <source>
        <dbReference type="ARBA" id="ARBA00022723"/>
    </source>
</evidence>
<keyword evidence="7" id="KW-0862">Zinc</keyword>
<dbReference type="RefSeq" id="WP_186851816.1">
    <property type="nucleotide sequence ID" value="NZ_JACOPO010000001.1"/>
</dbReference>
<dbReference type="Gene3D" id="3.60.140.10">
    <property type="entry name" value="CNF1/YfiH-like putative cysteine hydrolases"/>
    <property type="match status" value="1"/>
</dbReference>
<organism evidence="12 13">
    <name type="scientific">Flintibacter hominis</name>
    <dbReference type="NCBI Taxonomy" id="2763048"/>
    <lineage>
        <taxon>Bacteria</taxon>
        <taxon>Bacillati</taxon>
        <taxon>Bacillota</taxon>
        <taxon>Clostridia</taxon>
        <taxon>Eubacteriales</taxon>
        <taxon>Flintibacter</taxon>
    </lineage>
</organism>
<name>A0A8J6J0D7_9FIRM</name>
<dbReference type="PANTHER" id="PTHR30616">
    <property type="entry name" value="UNCHARACTERIZED PROTEIN YFIH"/>
    <property type="match status" value="1"/>
</dbReference>
<sequence>MDITRQQRHGVLFYACMDPAWRGAAHGFSTRLGGISPAPWDSLDLGANRGDDPANVRENFVRFCAAVGTDARSLVKNHQVHSDLVRPVTRADIQSDPAAPGVYEADGLVTDEPGVCLTIFSGDCIPVLLYDPVRRCIAAAHAGWRGTALGIAARAAEKMCGDYGCRPADILAAIGPGIGPCCFETHVDVPDGLRGGLGVEADPFIHPLSRAGKYQVDLKGANRRWLELAGLDPDHISVCDACTACRLDIFWSHRVQGNARGSMAAMIQLLPTP</sequence>
<dbReference type="NCBIfam" id="TIGR00726">
    <property type="entry name" value="peptidoglycan editing factor PgeF"/>
    <property type="match status" value="1"/>
</dbReference>
<dbReference type="InterPro" id="IPR003730">
    <property type="entry name" value="Cu_polyphenol_OxRdtase"/>
</dbReference>
<evidence type="ECO:0000256" key="10">
    <source>
        <dbReference type="ARBA" id="ARBA00049893"/>
    </source>
</evidence>
<dbReference type="EMBL" id="JACOPO010000001">
    <property type="protein sequence ID" value="MBC5721294.1"/>
    <property type="molecule type" value="Genomic_DNA"/>
</dbReference>
<reference evidence="12" key="1">
    <citation type="submission" date="2020-08" db="EMBL/GenBank/DDBJ databases">
        <title>Genome public.</title>
        <authorList>
            <person name="Liu C."/>
            <person name="Sun Q."/>
        </authorList>
    </citation>
    <scope>NUCLEOTIDE SEQUENCE</scope>
    <source>
        <strain evidence="12">NSJ-23</strain>
    </source>
</reference>
<keyword evidence="5" id="KW-0479">Metal-binding</keyword>
<comment type="catalytic activity">
    <reaction evidence="10">
        <text>S-methyl-5'-thioadenosine + phosphate = 5-(methylsulfanyl)-alpha-D-ribose 1-phosphate + adenine</text>
        <dbReference type="Rhea" id="RHEA:11852"/>
        <dbReference type="ChEBI" id="CHEBI:16708"/>
        <dbReference type="ChEBI" id="CHEBI:17509"/>
        <dbReference type="ChEBI" id="CHEBI:43474"/>
        <dbReference type="ChEBI" id="CHEBI:58533"/>
        <dbReference type="EC" id="2.4.2.28"/>
    </reaction>
    <physiologicalReaction direction="left-to-right" evidence="10">
        <dbReference type="Rhea" id="RHEA:11853"/>
    </physiologicalReaction>
</comment>
<comment type="function">
    <text evidence="2">Purine nucleoside enzyme that catalyzes the phosphorolysis of adenosine and inosine nucleosides, yielding D-ribose 1-phosphate and the respective free bases, adenine and hypoxanthine. Also catalyzes the phosphorolysis of S-methyl-5'-thioadenosine into adenine and S-methyl-5-thio-alpha-D-ribose 1-phosphate. Also has adenosine deaminase activity.</text>
</comment>
<dbReference type="Pfam" id="PF02578">
    <property type="entry name" value="Cu-oxidase_4"/>
    <property type="match status" value="1"/>
</dbReference>
<dbReference type="GO" id="GO:0005507">
    <property type="term" value="F:copper ion binding"/>
    <property type="evidence" value="ECO:0007669"/>
    <property type="project" value="TreeGrafter"/>
</dbReference>
<comment type="caution">
    <text evidence="12">The sequence shown here is derived from an EMBL/GenBank/DDBJ whole genome shotgun (WGS) entry which is preliminary data.</text>
</comment>
<evidence type="ECO:0000256" key="4">
    <source>
        <dbReference type="ARBA" id="ARBA00022679"/>
    </source>
</evidence>